<dbReference type="KEGG" id="vg:19485418"/>
<accession>A0A023ZUZ9</accession>
<organism evidence="1 2">
    <name type="scientific">Escherichia phage vB_EcoM_112</name>
    <dbReference type="NCBI Taxonomy" id="1495285"/>
    <lineage>
        <taxon>Viruses</taxon>
        <taxon>Duplodnaviria</taxon>
        <taxon>Heunggongvirae</taxon>
        <taxon>Uroviricota</taxon>
        <taxon>Caudoviricetes</taxon>
        <taxon>Pantevenvirales</taxon>
        <taxon>Straboviridae</taxon>
        <taxon>Tevenvirinae</taxon>
        <taxon>Tequatrovirus</taxon>
        <taxon>Tequatrovirus e112</taxon>
    </lineage>
</organism>
<keyword evidence="2" id="KW-1185">Reference proteome</keyword>
<dbReference type="GeneID" id="19485418"/>
<dbReference type="PROSITE" id="PS51257">
    <property type="entry name" value="PROKAR_LIPOPROTEIN"/>
    <property type="match status" value="1"/>
</dbReference>
<name>A0A023ZUZ9_9CAUD</name>
<dbReference type="EMBL" id="KJ668714">
    <property type="protein sequence ID" value="AHY83467.1"/>
    <property type="molecule type" value="Genomic_DNA"/>
</dbReference>
<reference evidence="1 2" key="1">
    <citation type="submission" date="2014-10" db="EMBL/GenBank/DDBJ databases">
        <title>Complete genome sequence of e11/2, a T-even type bacteriophage specific for E. coli O157:H7.</title>
        <authorList>
            <person name="Coffey B."/>
            <person name="Ross P."/>
            <person name="O'Flynn G."/>
            <person name="O'Sullivan O."/>
            <person name="Casey A."/>
            <person name="Callanan M."/>
            <person name="Coffey A."/>
            <person name="McAuliffe O."/>
        </authorList>
    </citation>
    <scope>NUCLEOTIDE SEQUENCE [LARGE SCALE GENOMIC DNA]</scope>
</reference>
<evidence type="ECO:0000313" key="2">
    <source>
        <dbReference type="Proteomes" id="UP000024439"/>
    </source>
</evidence>
<proteinExistence type="predicted"/>
<sequence>MNIAKLLGVISFICWIVACVLTICIDASSVFSQALAQGMCAYLTFVLLSTND</sequence>
<dbReference type="Proteomes" id="UP000024439">
    <property type="component" value="Segment"/>
</dbReference>
<protein>
    <submittedName>
        <fullName evidence="1">Acridine resistance protein</fullName>
    </submittedName>
</protein>
<dbReference type="RefSeq" id="YP_009030874.1">
    <property type="nucleotide sequence ID" value="NC_024125.2"/>
</dbReference>
<gene>
    <name evidence="1" type="ORF">e112_279</name>
</gene>
<evidence type="ECO:0000313" key="1">
    <source>
        <dbReference type="EMBL" id="AHY83467.1"/>
    </source>
</evidence>